<feature type="transmembrane region" description="Helical" evidence="7">
    <location>
        <begin position="199"/>
        <end position="218"/>
    </location>
</feature>
<evidence type="ECO:0000256" key="3">
    <source>
        <dbReference type="ARBA" id="ARBA00022748"/>
    </source>
</evidence>
<evidence type="ECO:0000256" key="6">
    <source>
        <dbReference type="SAM" id="MobiDB-lite"/>
    </source>
</evidence>
<evidence type="ECO:0000313" key="10">
    <source>
        <dbReference type="Proteomes" id="UP000230161"/>
    </source>
</evidence>
<comment type="caution">
    <text evidence="9">The sequence shown here is derived from an EMBL/GenBank/DDBJ whole genome shotgun (WGS) entry which is preliminary data.</text>
</comment>
<feature type="transmembrane region" description="Helical" evidence="7">
    <location>
        <begin position="103"/>
        <end position="121"/>
    </location>
</feature>
<feature type="transmembrane region" description="Helical" evidence="7">
    <location>
        <begin position="50"/>
        <end position="67"/>
    </location>
</feature>
<dbReference type="PANTHER" id="PTHR31566:SF0">
    <property type="entry name" value="CYTOCHROME C BIOGENESIS PROTEIN CCS1, CHLOROPLASTIC"/>
    <property type="match status" value="1"/>
</dbReference>
<keyword evidence="5 7" id="KW-0472">Membrane</keyword>
<dbReference type="InterPro" id="IPR007816">
    <property type="entry name" value="ResB-like_domain"/>
</dbReference>
<dbReference type="OrthoDB" id="3949537at2"/>
<evidence type="ECO:0000256" key="7">
    <source>
        <dbReference type="SAM" id="Phobius"/>
    </source>
</evidence>
<accession>A0A2M9BC16</accession>
<evidence type="ECO:0000256" key="2">
    <source>
        <dbReference type="ARBA" id="ARBA00022692"/>
    </source>
</evidence>
<dbReference type="GO" id="GO:0016020">
    <property type="term" value="C:membrane"/>
    <property type="evidence" value="ECO:0007669"/>
    <property type="project" value="UniProtKB-SubCell"/>
</dbReference>
<dbReference type="PANTHER" id="PTHR31566">
    <property type="entry name" value="CYTOCHROME C BIOGENESIS PROTEIN CCS1, CHLOROPLASTIC"/>
    <property type="match status" value="1"/>
</dbReference>
<dbReference type="RefSeq" id="WP_100345617.1">
    <property type="nucleotide sequence ID" value="NZ_PGFB01000005.1"/>
</dbReference>
<dbReference type="EMBL" id="PGFB01000005">
    <property type="protein sequence ID" value="PJJ55493.1"/>
    <property type="molecule type" value="Genomic_DNA"/>
</dbReference>
<feature type="domain" description="ResB-like" evidence="8">
    <location>
        <begin position="47"/>
        <end position="522"/>
    </location>
</feature>
<dbReference type="GO" id="GO:0017004">
    <property type="term" value="P:cytochrome complex assembly"/>
    <property type="evidence" value="ECO:0007669"/>
    <property type="project" value="UniProtKB-KW"/>
</dbReference>
<keyword evidence="4 7" id="KW-1133">Transmembrane helix</keyword>
<proteinExistence type="predicted"/>
<dbReference type="Pfam" id="PF05140">
    <property type="entry name" value="ResB"/>
    <property type="match status" value="1"/>
</dbReference>
<keyword evidence="3" id="KW-0201">Cytochrome c-type biogenesis</keyword>
<dbReference type="InterPro" id="IPR023494">
    <property type="entry name" value="Cyt_c_bgen_Ccs1/CcsB/ResB"/>
</dbReference>
<keyword evidence="2 7" id="KW-0812">Transmembrane</keyword>
<evidence type="ECO:0000256" key="1">
    <source>
        <dbReference type="ARBA" id="ARBA00004141"/>
    </source>
</evidence>
<feature type="compositionally biased region" description="Low complexity" evidence="6">
    <location>
        <begin position="1"/>
        <end position="15"/>
    </location>
</feature>
<sequence length="545" mass="58523">MPTPSSTPETDTTLPGDHIDRAGESPSGPRLGVVGWLRWGWRQLTSMRTALILLLLLALAAIPGSLIPQRSSDPNGVIQFDRNNPGWAWAVQLLQLHDVFGSVWFSAVYLLLFASLVGCLIPRIRHHAQALLAQPPATPRNLQRLPAHDRRRVDGPPEDVLRAAEKELRRQHYRLRRLDAGGECSIAAERGYLRETGNLLFHLALLAVLVVLAVGTGYRFTGQRILVEGQTFASTRIAYDSFTPGRFVTDAQIPQFTLTLDRFRVDYVEDNLNALGMPRDFDAQVTVTADGTQQSSSIRVNEPLSVAGTDIYLLGNGYAPTLTVRNPAGDVVFSDSIPFLPQDANLTSLGVVKVPDGLAKQVGMIALFYPTRAIAPGGASYSSYPDLLDPVVTLDVYVGNLGLDSGVPVSVYSLDTSAMTQVAGRGTATPALELTPGTTAPLPDGLGTIELTNIPRFASLDIAHDPTQAPTLIAASAAVAGLALSLFVPRRRIWVRVAARGDQTQLEVAALARGDDPRLQSTVDALAARLETAPRPPGGSDDPVP</sequence>
<protein>
    <submittedName>
        <fullName evidence="9">Cytochrome c biogenesis protein</fullName>
    </submittedName>
</protein>
<evidence type="ECO:0000259" key="8">
    <source>
        <dbReference type="Pfam" id="PF05140"/>
    </source>
</evidence>
<evidence type="ECO:0000313" key="9">
    <source>
        <dbReference type="EMBL" id="PJJ55493.1"/>
    </source>
</evidence>
<comment type="subcellular location">
    <subcellularLocation>
        <location evidence="1">Membrane</location>
        <topology evidence="1">Multi-pass membrane protein</topology>
    </subcellularLocation>
</comment>
<name>A0A2M9BC16_9MICO</name>
<dbReference type="AlphaFoldDB" id="A0A2M9BC16"/>
<keyword evidence="10" id="KW-1185">Reference proteome</keyword>
<evidence type="ECO:0000256" key="5">
    <source>
        <dbReference type="ARBA" id="ARBA00023136"/>
    </source>
</evidence>
<evidence type="ECO:0000256" key="4">
    <source>
        <dbReference type="ARBA" id="ARBA00022989"/>
    </source>
</evidence>
<reference evidence="9 10" key="1">
    <citation type="submission" date="2017-11" db="EMBL/GenBank/DDBJ databases">
        <title>Genomic Encyclopedia of Archaeal and Bacterial Type Strains, Phase II (KMG-II): From Individual Species to Whole Genera.</title>
        <authorList>
            <person name="Goeker M."/>
        </authorList>
    </citation>
    <scope>NUCLEOTIDE SEQUENCE [LARGE SCALE GENOMIC DNA]</scope>
    <source>
        <strain evidence="9 10">DSM 25625</strain>
    </source>
</reference>
<organism evidence="9 10">
    <name type="scientific">Compostimonas suwonensis</name>
    <dbReference type="NCBI Taxonomy" id="1048394"/>
    <lineage>
        <taxon>Bacteria</taxon>
        <taxon>Bacillati</taxon>
        <taxon>Actinomycetota</taxon>
        <taxon>Actinomycetes</taxon>
        <taxon>Micrococcales</taxon>
        <taxon>Microbacteriaceae</taxon>
        <taxon>Compostimonas</taxon>
    </lineage>
</organism>
<gene>
    <name evidence="9" type="ORF">CLV54_2837</name>
</gene>
<dbReference type="Proteomes" id="UP000230161">
    <property type="component" value="Unassembled WGS sequence"/>
</dbReference>
<feature type="region of interest" description="Disordered" evidence="6">
    <location>
        <begin position="1"/>
        <end position="26"/>
    </location>
</feature>